<evidence type="ECO:0000256" key="5">
    <source>
        <dbReference type="ARBA" id="ARBA00023136"/>
    </source>
</evidence>
<feature type="transmembrane region" description="Helical" evidence="6">
    <location>
        <begin position="37"/>
        <end position="54"/>
    </location>
</feature>
<evidence type="ECO:0000256" key="1">
    <source>
        <dbReference type="ARBA" id="ARBA00004651"/>
    </source>
</evidence>
<keyword evidence="5 6" id="KW-0472">Membrane</keyword>
<dbReference type="SUPFAM" id="SSF103473">
    <property type="entry name" value="MFS general substrate transporter"/>
    <property type="match status" value="1"/>
</dbReference>
<dbReference type="RefSeq" id="WP_052886730.1">
    <property type="nucleotide sequence ID" value="NZ_CP007493.1"/>
</dbReference>
<feature type="transmembrane region" description="Helical" evidence="6">
    <location>
        <begin position="253"/>
        <end position="277"/>
    </location>
</feature>
<dbReference type="GO" id="GO:0005886">
    <property type="term" value="C:plasma membrane"/>
    <property type="evidence" value="ECO:0007669"/>
    <property type="project" value="UniProtKB-SubCell"/>
</dbReference>
<feature type="domain" description="Major facilitator superfamily (MFS) profile" evidence="7">
    <location>
        <begin position="7"/>
        <end position="395"/>
    </location>
</feature>
<evidence type="ECO:0000259" key="7">
    <source>
        <dbReference type="PROSITE" id="PS50850"/>
    </source>
</evidence>
<name>A0A3G1A8M7_9CREN</name>
<dbReference type="GO" id="GO:0022857">
    <property type="term" value="F:transmembrane transporter activity"/>
    <property type="evidence" value="ECO:0007669"/>
    <property type="project" value="InterPro"/>
</dbReference>
<dbReference type="InterPro" id="IPR036259">
    <property type="entry name" value="MFS_trans_sf"/>
</dbReference>
<dbReference type="Proteomes" id="UP000266720">
    <property type="component" value="Chromosome"/>
</dbReference>
<evidence type="ECO:0000256" key="2">
    <source>
        <dbReference type="ARBA" id="ARBA00022475"/>
    </source>
</evidence>
<dbReference type="PANTHER" id="PTHR42688:SF1">
    <property type="entry name" value="BLR5212 PROTEIN"/>
    <property type="match status" value="1"/>
</dbReference>
<keyword evidence="3 6" id="KW-0812">Transmembrane</keyword>
<feature type="transmembrane region" description="Helical" evidence="6">
    <location>
        <begin position="7"/>
        <end position="25"/>
    </location>
</feature>
<dbReference type="InterPro" id="IPR052425">
    <property type="entry name" value="Uncharacterized_MFS-type"/>
</dbReference>
<evidence type="ECO:0000256" key="6">
    <source>
        <dbReference type="SAM" id="Phobius"/>
    </source>
</evidence>
<dbReference type="STRING" id="697581.TCARB_0752"/>
<dbReference type="CDD" id="cd17370">
    <property type="entry name" value="MFS_MJ1317_like"/>
    <property type="match status" value="1"/>
</dbReference>
<dbReference type="InterPro" id="IPR020846">
    <property type="entry name" value="MFS_dom"/>
</dbReference>
<evidence type="ECO:0000256" key="3">
    <source>
        <dbReference type="ARBA" id="ARBA00022692"/>
    </source>
</evidence>
<feature type="transmembrane region" description="Helical" evidence="6">
    <location>
        <begin position="217"/>
        <end position="241"/>
    </location>
</feature>
<dbReference type="GeneID" id="25406184"/>
<feature type="transmembrane region" description="Helical" evidence="6">
    <location>
        <begin position="284"/>
        <end position="301"/>
    </location>
</feature>
<feature type="transmembrane region" description="Helical" evidence="6">
    <location>
        <begin position="170"/>
        <end position="189"/>
    </location>
</feature>
<proteinExistence type="predicted"/>
<dbReference type="PANTHER" id="PTHR42688">
    <property type="entry name" value="CONSERVED PROTEIN"/>
    <property type="match status" value="1"/>
</dbReference>
<dbReference type="InterPro" id="IPR011701">
    <property type="entry name" value="MFS"/>
</dbReference>
<feature type="transmembrane region" description="Helical" evidence="6">
    <location>
        <begin position="370"/>
        <end position="391"/>
    </location>
</feature>
<comment type="subcellular location">
    <subcellularLocation>
        <location evidence="1">Cell membrane</location>
        <topology evidence="1">Multi-pass membrane protein</topology>
    </subcellularLocation>
</comment>
<dbReference type="PROSITE" id="PS50850">
    <property type="entry name" value="MFS"/>
    <property type="match status" value="1"/>
</dbReference>
<reference evidence="9" key="1">
    <citation type="book" date="2010" name="EXTREMOPHILES" publisher="0:0-0">
        <title>Complete genome sequences of ten hyperthermophilic archaea reveal their metabolic capabilities and possible ecological roles.</title>
        <editorList>
            <person name="?"/>
        </editorList>
        <authorList>
            <person name="Ravin N.V."/>
            <person name="Mardanov A.V."/>
            <person name="Bonch-Osmolovskaya E.A."/>
            <person name="Skryabin K.G."/>
        </authorList>
    </citation>
    <scope>NUCLEOTIDE SEQUENCE [LARGE SCALE GENOMIC DNA]</scope>
    <source>
        <strain evidence="9">1505</strain>
    </source>
</reference>
<gene>
    <name evidence="8" type="ORF">TCARB_0752</name>
</gene>
<evidence type="ECO:0000313" key="8">
    <source>
        <dbReference type="EMBL" id="AJB41804.1"/>
    </source>
</evidence>
<feature type="transmembrane region" description="Helical" evidence="6">
    <location>
        <begin position="98"/>
        <end position="115"/>
    </location>
</feature>
<organism evidence="8 9">
    <name type="scientific">Thermofilum adornatum 1505</name>
    <dbReference type="NCBI Taxonomy" id="697581"/>
    <lineage>
        <taxon>Archaea</taxon>
        <taxon>Thermoproteota</taxon>
        <taxon>Thermoprotei</taxon>
        <taxon>Thermofilales</taxon>
        <taxon>Thermofilaceae</taxon>
        <taxon>Thermofilum</taxon>
    </lineage>
</organism>
<keyword evidence="2" id="KW-1003">Cell membrane</keyword>
<protein>
    <recommendedName>
        <fullName evidence="7">Major facilitator superfamily (MFS) profile domain-containing protein</fullName>
    </recommendedName>
</protein>
<feature type="transmembrane region" description="Helical" evidence="6">
    <location>
        <begin position="341"/>
        <end position="364"/>
    </location>
</feature>
<evidence type="ECO:0000256" key="4">
    <source>
        <dbReference type="ARBA" id="ARBA00022989"/>
    </source>
</evidence>
<keyword evidence="4 6" id="KW-1133">Transmembrane helix</keyword>
<dbReference type="Pfam" id="PF07690">
    <property type="entry name" value="MFS_1"/>
    <property type="match status" value="1"/>
</dbReference>
<feature type="transmembrane region" description="Helical" evidence="6">
    <location>
        <begin position="75"/>
        <end position="92"/>
    </location>
</feature>
<feature type="transmembrane region" description="Helical" evidence="6">
    <location>
        <begin position="145"/>
        <end position="164"/>
    </location>
</feature>
<accession>A0A3G1A8M7</accession>
<feature type="transmembrane region" description="Helical" evidence="6">
    <location>
        <begin position="307"/>
        <end position="329"/>
    </location>
</feature>
<dbReference type="KEGG" id="tcb:TCARB_0752"/>
<sequence length="395" mass="42761">MNDEKRRAYSIILSFGIVSLLGDIIYEGSRGTIPEYMKFLGASAAVVGTVMGLGELMSYFSRLLGGYLADKTKSYWLLVFLGYGLIIAIPLIPLSEVLGLGWALAATLVILERLGKGIRTPSRDTIISFASKSIGGGKAFGIHELMDQIGATLGPLLFAVAIAYFGNFRYAFYLSFIPYILLVFTLIYLRAKTKLPEEMTNNKKDENKGSKVLSRRATAYITAVGINALGLFPASLILYLAGETPEVKAMGPWFPPLLYAAIQLIDAVFALTFGLLYDKYKFRVLFFPFTLSILIPLLAFQRSLAMIVASAVVFGLVLGSQESVYRAAVGDLTDPSVRATAYGVFSTMVGLGSLGAGALYGLMIDLNAPIWLSGAYVLATQLLSISLLAYVSKTK</sequence>
<dbReference type="EMBL" id="CP007493">
    <property type="protein sequence ID" value="AJB41804.1"/>
    <property type="molecule type" value="Genomic_DNA"/>
</dbReference>
<dbReference type="Gene3D" id="1.20.1250.20">
    <property type="entry name" value="MFS general substrate transporter like domains"/>
    <property type="match status" value="2"/>
</dbReference>
<dbReference type="AlphaFoldDB" id="A0A3G1A8M7"/>
<evidence type="ECO:0000313" key="9">
    <source>
        <dbReference type="Proteomes" id="UP000266720"/>
    </source>
</evidence>